<evidence type="ECO:0000313" key="3">
    <source>
        <dbReference type="Proteomes" id="UP000829685"/>
    </source>
</evidence>
<dbReference type="InterPro" id="IPR006740">
    <property type="entry name" value="DUF604"/>
</dbReference>
<organism evidence="2 3">
    <name type="scientific">Neoarthrinium moseri</name>
    <dbReference type="NCBI Taxonomy" id="1658444"/>
    <lineage>
        <taxon>Eukaryota</taxon>
        <taxon>Fungi</taxon>
        <taxon>Dikarya</taxon>
        <taxon>Ascomycota</taxon>
        <taxon>Pezizomycotina</taxon>
        <taxon>Sordariomycetes</taxon>
        <taxon>Xylariomycetidae</taxon>
        <taxon>Amphisphaeriales</taxon>
        <taxon>Apiosporaceae</taxon>
        <taxon>Neoarthrinium</taxon>
    </lineage>
</organism>
<comment type="caution">
    <text evidence="2">The sequence shown here is derived from an EMBL/GenBank/DDBJ whole genome shotgun (WGS) entry which is preliminary data.</text>
</comment>
<protein>
    <recommendedName>
        <fullName evidence="4">Glycosyltransferase family 31 protein</fullName>
    </recommendedName>
</protein>
<dbReference type="AlphaFoldDB" id="A0A9P9WEA6"/>
<feature type="region of interest" description="Disordered" evidence="1">
    <location>
        <begin position="88"/>
        <end position="125"/>
    </location>
</feature>
<dbReference type="Pfam" id="PF04646">
    <property type="entry name" value="DUF604"/>
    <property type="match status" value="1"/>
</dbReference>
<evidence type="ECO:0000256" key="1">
    <source>
        <dbReference type="SAM" id="MobiDB-lite"/>
    </source>
</evidence>
<dbReference type="PANTHER" id="PTHR10811">
    <property type="entry name" value="FRINGE-RELATED"/>
    <property type="match status" value="1"/>
</dbReference>
<feature type="compositionally biased region" description="Pro residues" evidence="1">
    <location>
        <begin position="101"/>
        <end position="125"/>
    </location>
</feature>
<accession>A0A9P9WEA6</accession>
<proteinExistence type="predicted"/>
<dbReference type="Gene3D" id="3.90.550.50">
    <property type="match status" value="1"/>
</dbReference>
<keyword evidence="3" id="KW-1185">Reference proteome</keyword>
<name>A0A9P9WEA6_9PEZI</name>
<dbReference type="Proteomes" id="UP000829685">
    <property type="component" value="Unassembled WGS sequence"/>
</dbReference>
<evidence type="ECO:0000313" key="2">
    <source>
        <dbReference type="EMBL" id="KAI1859350.1"/>
    </source>
</evidence>
<evidence type="ECO:0008006" key="4">
    <source>
        <dbReference type="Google" id="ProtNLM"/>
    </source>
</evidence>
<gene>
    <name evidence="2" type="ORF">JX265_010353</name>
</gene>
<reference evidence="2" key="1">
    <citation type="submission" date="2021-03" db="EMBL/GenBank/DDBJ databases">
        <title>Revisited historic fungal species revealed as producer of novel bioactive compounds through whole genome sequencing and comparative genomics.</title>
        <authorList>
            <person name="Vignolle G.A."/>
            <person name="Hochenegger N."/>
            <person name="Mach R.L."/>
            <person name="Mach-Aigner A.R."/>
            <person name="Javad Rahimi M."/>
            <person name="Salim K.A."/>
            <person name="Chan C.M."/>
            <person name="Lim L.B.L."/>
            <person name="Cai F."/>
            <person name="Druzhinina I.S."/>
            <person name="U'Ren J.M."/>
            <person name="Derntl C."/>
        </authorList>
    </citation>
    <scope>NUCLEOTIDE SEQUENCE</scope>
    <source>
        <strain evidence="2">TUCIM 5799</strain>
    </source>
</reference>
<dbReference type="EMBL" id="JAFIMR010000034">
    <property type="protein sequence ID" value="KAI1859350.1"/>
    <property type="molecule type" value="Genomic_DNA"/>
</dbReference>
<sequence length="592" mass="65538">MMFPSKVPRVFILAGFVLIFLVVGTNYYLFDDEPRYAPATNWSGHVGDDLSQTKTPEDVVVGADVGGVEDPGYLGHSTEPAVAEPIPAEPEAKPEAEPELPINPVPVPDLAPEPEPASTPMPTPTAAPKALDVTPEIAKLPAQPEFGDDNPHPLLPPGECPELEFLERAHSAHNFSSKVRYKQVCIEPSFSADVDRDAVANISERIFGGEVTVNLGDCSSAQLPRCVPIKLQVPQPYRPSNISHFIFGISTDYERLQSEIDTFAHWLSKPGGSGAKLVALVTDYAEQKNGSIHELQQRFVAAGINADIVPPLNELHTVSQSHFSVLTYMYNRSTPATQWYGLLDDDTFFPRGLQPLSDALATLDHKKDVYVGALSEDLQAIRVFGFMAFGGAGAYFSAPLAEKLAKEARTCMEESGDVPGDIIIRDCVYRHSKVKLTILPGLFQQDLRDDVSGFFESGVQPINLHHWKSWYKEPVVEMAAAASYCGDCFLQRFRFGGDTVFTNGYSINRYRYGHKYLDLQTMEGTWSNANKDFDFSIGPVRRKMVPDEKKSYKLADVDFSDVGDFKQLYVWKGNANANEMDGIIEVIWQRYG</sequence>